<feature type="domain" description="RING-CH-type" evidence="15">
    <location>
        <begin position="12"/>
        <end position="73"/>
    </location>
</feature>
<dbReference type="InParanoid" id="D0RMI7"/>
<evidence type="ECO:0000256" key="8">
    <source>
        <dbReference type="ARBA" id="ARBA00022771"/>
    </source>
</evidence>
<dbReference type="CDD" id="cd16702">
    <property type="entry name" value="RING_CH-C4HC3_MARCH6"/>
    <property type="match status" value="1"/>
</dbReference>
<evidence type="ECO:0000256" key="6">
    <source>
        <dbReference type="ARBA" id="ARBA00022692"/>
    </source>
</evidence>
<keyword evidence="8" id="KW-0863">Zinc-finger</keyword>
<dbReference type="Pfam" id="PF12906">
    <property type="entry name" value="RINGv"/>
    <property type="match status" value="1"/>
</dbReference>
<evidence type="ECO:0000256" key="9">
    <source>
        <dbReference type="ARBA" id="ARBA00022786"/>
    </source>
</evidence>
<evidence type="ECO:0000256" key="12">
    <source>
        <dbReference type="ARBA" id="ARBA00023136"/>
    </source>
</evidence>
<dbReference type="OMA" id="DSSDEXE"/>
<evidence type="ECO:0000256" key="3">
    <source>
        <dbReference type="ARBA" id="ARBA00004906"/>
    </source>
</evidence>
<evidence type="ECO:0000313" key="16">
    <source>
        <dbReference type="EMBL" id="EEY64414.1"/>
    </source>
</evidence>
<dbReference type="EMBL" id="GG691553">
    <property type="protein sequence ID" value="EEY64414.1"/>
    <property type="molecule type" value="Genomic_DNA"/>
</dbReference>
<protein>
    <recommendedName>
        <fullName evidence="4">RING-type E3 ubiquitin transferase</fullName>
        <ecNumber evidence="4">2.3.2.27</ecNumber>
    </recommendedName>
</protein>
<dbReference type="GO" id="GO:0008270">
    <property type="term" value="F:zinc ion binding"/>
    <property type="evidence" value="ECO:0007669"/>
    <property type="project" value="UniProtKB-KW"/>
</dbReference>
<keyword evidence="17" id="KW-1185">Reference proteome</keyword>
<evidence type="ECO:0000256" key="7">
    <source>
        <dbReference type="ARBA" id="ARBA00022723"/>
    </source>
</evidence>
<evidence type="ECO:0000313" key="17">
    <source>
        <dbReference type="Proteomes" id="UP000006643"/>
    </source>
</evidence>
<name>D0RMI7_PHYIT</name>
<feature type="transmembrane region" description="Helical" evidence="14">
    <location>
        <begin position="361"/>
        <end position="382"/>
    </location>
</feature>
<dbReference type="InterPro" id="IPR011016">
    <property type="entry name" value="Znf_RING-CH"/>
</dbReference>
<dbReference type="SUPFAM" id="SSF57850">
    <property type="entry name" value="RING/U-box"/>
    <property type="match status" value="1"/>
</dbReference>
<dbReference type="KEGG" id="pif:PITG_22566"/>
<dbReference type="VEuPathDB" id="FungiDB:PITG_22566"/>
<evidence type="ECO:0000256" key="11">
    <source>
        <dbReference type="ARBA" id="ARBA00022989"/>
    </source>
</evidence>
<dbReference type="GO" id="GO:0061630">
    <property type="term" value="F:ubiquitin protein ligase activity"/>
    <property type="evidence" value="ECO:0007669"/>
    <property type="project" value="UniProtKB-EC"/>
</dbReference>
<feature type="compositionally biased region" description="Basic and acidic residues" evidence="13">
    <location>
        <begin position="288"/>
        <end position="308"/>
    </location>
</feature>
<reference evidence="17" key="1">
    <citation type="journal article" date="2009" name="Nature">
        <title>Genome sequence and analysis of the Irish potato famine pathogen Phytophthora infestans.</title>
        <authorList>
            <consortium name="The Broad Institute Genome Sequencing Platform"/>
            <person name="Haas B.J."/>
            <person name="Kamoun S."/>
            <person name="Zody M.C."/>
            <person name="Jiang R.H."/>
            <person name="Handsaker R.E."/>
            <person name="Cano L.M."/>
            <person name="Grabherr M."/>
            <person name="Kodira C.D."/>
            <person name="Raffaele S."/>
            <person name="Torto-Alalibo T."/>
            <person name="Bozkurt T.O."/>
            <person name="Ah-Fong A.M."/>
            <person name="Alvarado L."/>
            <person name="Anderson V.L."/>
            <person name="Armstrong M.R."/>
            <person name="Avrova A."/>
            <person name="Baxter L."/>
            <person name="Beynon J."/>
            <person name="Boevink P.C."/>
            <person name="Bollmann S.R."/>
            <person name="Bos J.I."/>
            <person name="Bulone V."/>
            <person name="Cai G."/>
            <person name="Cakir C."/>
            <person name="Carrington J.C."/>
            <person name="Chawner M."/>
            <person name="Conti L."/>
            <person name="Costanzo S."/>
            <person name="Ewan R."/>
            <person name="Fahlgren N."/>
            <person name="Fischbach M.A."/>
            <person name="Fugelstad J."/>
            <person name="Gilroy E.M."/>
            <person name="Gnerre S."/>
            <person name="Green P.J."/>
            <person name="Grenville-Briggs L.J."/>
            <person name="Griffith J."/>
            <person name="Grunwald N.J."/>
            <person name="Horn K."/>
            <person name="Horner N.R."/>
            <person name="Hu C.H."/>
            <person name="Huitema E."/>
            <person name="Jeong D.H."/>
            <person name="Jones A.M."/>
            <person name="Jones J.D."/>
            <person name="Jones R.W."/>
            <person name="Karlsson E.K."/>
            <person name="Kunjeti S.G."/>
            <person name="Lamour K."/>
            <person name="Liu Z."/>
            <person name="Ma L."/>
            <person name="Maclean D."/>
            <person name="Chibucos M.C."/>
            <person name="McDonald H."/>
            <person name="McWalters J."/>
            <person name="Meijer H.J."/>
            <person name="Morgan W."/>
            <person name="Morris P.F."/>
            <person name="Munro C.A."/>
            <person name="O'Neill K."/>
            <person name="Ospina-Giraldo M."/>
            <person name="Pinzon A."/>
            <person name="Pritchard L."/>
            <person name="Ramsahoye B."/>
            <person name="Ren Q."/>
            <person name="Restrepo S."/>
            <person name="Roy S."/>
            <person name="Sadanandom A."/>
            <person name="Savidor A."/>
            <person name="Schornack S."/>
            <person name="Schwartz D.C."/>
            <person name="Schumann U.D."/>
            <person name="Schwessinger B."/>
            <person name="Seyer L."/>
            <person name="Sharpe T."/>
            <person name="Silvar C."/>
            <person name="Song J."/>
            <person name="Studholme D.J."/>
            <person name="Sykes S."/>
            <person name="Thines M."/>
            <person name="van de Vondervoort P.J."/>
            <person name="Phuntumart V."/>
            <person name="Wawra S."/>
            <person name="Weide R."/>
            <person name="Win J."/>
            <person name="Young C."/>
            <person name="Zhou S."/>
            <person name="Fry W."/>
            <person name="Meyers B.C."/>
            <person name="van West P."/>
            <person name="Ristaino J."/>
            <person name="Govers F."/>
            <person name="Birch P.R."/>
            <person name="Whisson S.C."/>
            <person name="Judelson H.S."/>
            <person name="Nusbaum C."/>
        </authorList>
    </citation>
    <scope>NUCLEOTIDE SEQUENCE [LARGE SCALE GENOMIC DNA]</scope>
    <source>
        <strain evidence="17">T30-4</strain>
    </source>
</reference>
<accession>D0RMI7</accession>
<feature type="region of interest" description="Disordered" evidence="13">
    <location>
        <begin position="276"/>
        <end position="327"/>
    </location>
</feature>
<dbReference type="Gene3D" id="3.30.40.10">
    <property type="entry name" value="Zinc/RING finger domain, C3HC4 (zinc finger)"/>
    <property type="match status" value="1"/>
</dbReference>
<dbReference type="HOGENOM" id="CLU_068480_0_0_1"/>
<dbReference type="InterPro" id="IPR013083">
    <property type="entry name" value="Znf_RING/FYVE/PHD"/>
</dbReference>
<dbReference type="GO" id="GO:0005789">
    <property type="term" value="C:endoplasmic reticulum membrane"/>
    <property type="evidence" value="ECO:0007669"/>
    <property type="project" value="TreeGrafter"/>
</dbReference>
<dbReference type="STRING" id="403677.D0RMI7"/>
<evidence type="ECO:0000259" key="15">
    <source>
        <dbReference type="PROSITE" id="PS51292"/>
    </source>
</evidence>
<feature type="compositionally biased region" description="Basic and acidic residues" evidence="13">
    <location>
        <begin position="230"/>
        <end position="240"/>
    </location>
</feature>
<keyword evidence="9" id="KW-0833">Ubl conjugation pathway</keyword>
<feature type="region of interest" description="Disordered" evidence="13">
    <location>
        <begin position="220"/>
        <end position="260"/>
    </location>
</feature>
<dbReference type="PROSITE" id="PS51292">
    <property type="entry name" value="ZF_RING_CH"/>
    <property type="match status" value="1"/>
</dbReference>
<comment type="catalytic activity">
    <reaction evidence="1">
        <text>S-ubiquitinyl-[E2 ubiquitin-conjugating enzyme]-L-cysteine + [acceptor protein]-L-lysine = [E2 ubiquitin-conjugating enzyme]-L-cysteine + N(6)-ubiquitinyl-[acceptor protein]-L-lysine.</text>
        <dbReference type="EC" id="2.3.2.27"/>
    </reaction>
</comment>
<dbReference type="eggNOG" id="KOG1609">
    <property type="taxonomic scope" value="Eukaryota"/>
</dbReference>
<keyword evidence="12 14" id="KW-0472">Membrane</keyword>
<keyword evidence="10" id="KW-0862">Zinc</keyword>
<keyword evidence="5" id="KW-0808">Transferase</keyword>
<proteinExistence type="predicted"/>
<evidence type="ECO:0000256" key="14">
    <source>
        <dbReference type="SAM" id="Phobius"/>
    </source>
</evidence>
<dbReference type="AlphaFoldDB" id="D0RMI7"/>
<dbReference type="Proteomes" id="UP000006643">
    <property type="component" value="Unassembled WGS sequence"/>
</dbReference>
<dbReference type="PANTHER" id="PTHR13145:SF0">
    <property type="entry name" value="E3 UBIQUITIN-PROTEIN LIGASE MARCHF6"/>
    <property type="match status" value="1"/>
</dbReference>
<dbReference type="SMART" id="SM00744">
    <property type="entry name" value="RINGv"/>
    <property type="match status" value="1"/>
</dbReference>
<evidence type="ECO:0000256" key="10">
    <source>
        <dbReference type="ARBA" id="ARBA00022833"/>
    </source>
</evidence>
<sequence>MPPSPPASEIIDEDEDEAECRVCRGEAEPDRRLFAPCKCSGSIRFTHSDCLEQWLEHSGKSFCELCGHQFTFTPLYDANAPDVLPWTELLGTGLRVVLLKWFPFALRAVLVLVLWLAVAPWCTSWLYRMWLLRASAMVNVNFSERFDAPHIVTDIFSGVILIVCIVFSFLALMSFADFLRFHLDHIEEEIAAEEVPHHHHHRHDVGQHMRRAQFGEGNHIEENEQGAEPRILEGPRRLGNLDDNADSDSSDEEEWADRNRDEPFADAFIQHREFGLVEDADPVPQPQDELRQRRPLRDAPEMEEERRNVANAPPRGARNRVDPPNMNQREWEDDFEHMEINIAMDELLGLRGDFVVLFRNVSWLLAFNGAYLGLFAFIPYTLGSTLLSAGARIAASLPIASSLVPIEKTATACNWWTFARAQWATCPFA</sequence>
<keyword evidence="11 14" id="KW-1133">Transmembrane helix</keyword>
<dbReference type="RefSeq" id="XP_002909743.1">
    <property type="nucleotide sequence ID" value="XM_002909697.1"/>
</dbReference>
<dbReference type="EC" id="2.3.2.27" evidence="4"/>
<dbReference type="PANTHER" id="PTHR13145">
    <property type="entry name" value="SSM4 PROTEIN"/>
    <property type="match status" value="1"/>
</dbReference>
<feature type="compositionally biased region" description="Acidic residues" evidence="13">
    <location>
        <begin position="243"/>
        <end position="255"/>
    </location>
</feature>
<organism evidence="16 17">
    <name type="scientific">Phytophthora infestans (strain T30-4)</name>
    <name type="common">Potato late blight agent</name>
    <dbReference type="NCBI Taxonomy" id="403677"/>
    <lineage>
        <taxon>Eukaryota</taxon>
        <taxon>Sar</taxon>
        <taxon>Stramenopiles</taxon>
        <taxon>Oomycota</taxon>
        <taxon>Peronosporomycetes</taxon>
        <taxon>Peronosporales</taxon>
        <taxon>Peronosporaceae</taxon>
        <taxon>Phytophthora</taxon>
    </lineage>
</organism>
<keyword evidence="6 14" id="KW-0812">Transmembrane</keyword>
<dbReference type="FunFam" id="3.30.40.10:FF:000287">
    <property type="entry name" value="RING finger membrane protein"/>
    <property type="match status" value="1"/>
</dbReference>
<feature type="transmembrane region" description="Helical" evidence="14">
    <location>
        <begin position="104"/>
        <end position="127"/>
    </location>
</feature>
<evidence type="ECO:0000256" key="4">
    <source>
        <dbReference type="ARBA" id="ARBA00012483"/>
    </source>
</evidence>
<comment type="pathway">
    <text evidence="3">Protein modification; protein ubiquitination.</text>
</comment>
<dbReference type="GeneID" id="9468025"/>
<gene>
    <name evidence="16" type="ORF">PITG_22566</name>
</gene>
<comment type="subcellular location">
    <subcellularLocation>
        <location evidence="2">Membrane</location>
        <topology evidence="2">Multi-pass membrane protein</topology>
    </subcellularLocation>
</comment>
<keyword evidence="7" id="KW-0479">Metal-binding</keyword>
<evidence type="ECO:0000256" key="2">
    <source>
        <dbReference type="ARBA" id="ARBA00004141"/>
    </source>
</evidence>
<evidence type="ECO:0000256" key="1">
    <source>
        <dbReference type="ARBA" id="ARBA00000900"/>
    </source>
</evidence>
<dbReference type="GO" id="GO:0036503">
    <property type="term" value="P:ERAD pathway"/>
    <property type="evidence" value="ECO:0007669"/>
    <property type="project" value="TreeGrafter"/>
</dbReference>
<feature type="transmembrane region" description="Helical" evidence="14">
    <location>
        <begin position="155"/>
        <end position="176"/>
    </location>
</feature>
<evidence type="ECO:0000256" key="5">
    <source>
        <dbReference type="ARBA" id="ARBA00022679"/>
    </source>
</evidence>
<dbReference type="OrthoDB" id="264354at2759"/>
<evidence type="ECO:0000256" key="13">
    <source>
        <dbReference type="SAM" id="MobiDB-lite"/>
    </source>
</evidence>